<evidence type="ECO:0000313" key="2">
    <source>
        <dbReference type="EMBL" id="SDO13607.1"/>
    </source>
</evidence>
<dbReference type="PANTHER" id="PTHR11695:SF294">
    <property type="entry name" value="RETICULON-4-INTERACTING PROTEIN 1, MITOCHONDRIAL"/>
    <property type="match status" value="1"/>
</dbReference>
<dbReference type="Gene3D" id="3.90.180.10">
    <property type="entry name" value="Medium-chain alcohol dehydrogenases, catalytic domain"/>
    <property type="match status" value="1"/>
</dbReference>
<reference evidence="2 3" key="1">
    <citation type="submission" date="2016-10" db="EMBL/GenBank/DDBJ databases">
        <authorList>
            <person name="de Groot N.N."/>
        </authorList>
    </citation>
    <scope>NUCLEOTIDE SEQUENCE [LARGE SCALE GENOMIC DNA]</scope>
    <source>
        <strain evidence="2 3">CGMCC 1.11147</strain>
    </source>
</reference>
<dbReference type="AlphaFoldDB" id="A0A1H0H384"/>
<protein>
    <submittedName>
        <fullName evidence="2">NADPH:quinone reductase</fullName>
    </submittedName>
</protein>
<dbReference type="GO" id="GO:0016491">
    <property type="term" value="F:oxidoreductase activity"/>
    <property type="evidence" value="ECO:0007669"/>
    <property type="project" value="InterPro"/>
</dbReference>
<dbReference type="CDD" id="cd08267">
    <property type="entry name" value="MDR1"/>
    <property type="match status" value="1"/>
</dbReference>
<dbReference type="SMART" id="SM00829">
    <property type="entry name" value="PKS_ER"/>
    <property type="match status" value="1"/>
</dbReference>
<feature type="domain" description="Enoyl reductase (ER)" evidence="1">
    <location>
        <begin position="20"/>
        <end position="330"/>
    </location>
</feature>
<gene>
    <name evidence="2" type="ORF">SAMN05192576_3445</name>
</gene>
<dbReference type="STRING" id="1005944.SAMN05192576_3445"/>
<keyword evidence="3" id="KW-1185">Reference proteome</keyword>
<dbReference type="RefSeq" id="WP_091026038.1">
    <property type="nucleotide sequence ID" value="NZ_BKAE01000008.1"/>
</dbReference>
<evidence type="ECO:0000313" key="3">
    <source>
        <dbReference type="Proteomes" id="UP000199004"/>
    </source>
</evidence>
<dbReference type="Pfam" id="PF13602">
    <property type="entry name" value="ADH_zinc_N_2"/>
    <property type="match status" value="1"/>
</dbReference>
<dbReference type="InterPro" id="IPR011032">
    <property type="entry name" value="GroES-like_sf"/>
</dbReference>
<dbReference type="InterPro" id="IPR020843">
    <property type="entry name" value="ER"/>
</dbReference>
<dbReference type="Proteomes" id="UP000199004">
    <property type="component" value="Unassembled WGS sequence"/>
</dbReference>
<dbReference type="Pfam" id="PF08240">
    <property type="entry name" value="ADH_N"/>
    <property type="match status" value="1"/>
</dbReference>
<dbReference type="Gene3D" id="3.40.50.720">
    <property type="entry name" value="NAD(P)-binding Rossmann-like Domain"/>
    <property type="match status" value="1"/>
</dbReference>
<dbReference type="SUPFAM" id="SSF51735">
    <property type="entry name" value="NAD(P)-binding Rossmann-fold domains"/>
    <property type="match status" value="1"/>
</dbReference>
<dbReference type="SUPFAM" id="SSF50129">
    <property type="entry name" value="GroES-like"/>
    <property type="match status" value="1"/>
</dbReference>
<evidence type="ECO:0000259" key="1">
    <source>
        <dbReference type="SMART" id="SM00829"/>
    </source>
</evidence>
<dbReference type="InterPro" id="IPR036291">
    <property type="entry name" value="NAD(P)-bd_dom_sf"/>
</dbReference>
<dbReference type="InterPro" id="IPR050700">
    <property type="entry name" value="YIM1/Zinc_Alcohol_DH_Fams"/>
</dbReference>
<dbReference type="OrthoDB" id="3175656at2"/>
<sequence>MPTVPAAATTQRAIVQDRYGDAGVLRLAEVAVPRPGKGEVLLRVHAAGLDRGTWHLMTGKPYLARAAFGFRRPRNPVPGRDAAGTVVALGEGVTRFAPGDEVYGVAPGSFAEYAVAREDKLAHKPANLTFEQAAVVPISAGTALQALTDAGRVEAGQRVLVIGASGGVGSYAVQLATAYGADVTGVCSAAKADLVRTLGAVRTIDYASEDYADGTEHYDLVLDIAGNPSLSRLRRALTPKGTAVIVGGEEGGSFSGGMNRQLRALLLSPFVGQRLTMCVSKERAADLERLNPLLEDGRVVPSLERTYPLADAAEAMRRLEAGDVRGKVSISAA</sequence>
<dbReference type="InterPro" id="IPR013154">
    <property type="entry name" value="ADH-like_N"/>
</dbReference>
<dbReference type="EMBL" id="FNIC01000006">
    <property type="protein sequence ID" value="SDO13607.1"/>
    <property type="molecule type" value="Genomic_DNA"/>
</dbReference>
<proteinExistence type="predicted"/>
<accession>A0A1H0H384</accession>
<name>A0A1H0H384_9ACTN</name>
<organism evidence="2 3">
    <name type="scientific">Nocardioides szechwanensis</name>
    <dbReference type="NCBI Taxonomy" id="1005944"/>
    <lineage>
        <taxon>Bacteria</taxon>
        <taxon>Bacillati</taxon>
        <taxon>Actinomycetota</taxon>
        <taxon>Actinomycetes</taxon>
        <taxon>Propionibacteriales</taxon>
        <taxon>Nocardioidaceae</taxon>
        <taxon>Nocardioides</taxon>
    </lineage>
</organism>
<dbReference type="PANTHER" id="PTHR11695">
    <property type="entry name" value="ALCOHOL DEHYDROGENASE RELATED"/>
    <property type="match status" value="1"/>
</dbReference>